<proteinExistence type="predicted"/>
<dbReference type="InterPro" id="IPR011990">
    <property type="entry name" value="TPR-like_helical_dom_sf"/>
</dbReference>
<evidence type="ECO:0000256" key="2">
    <source>
        <dbReference type="SAM" id="MobiDB-lite"/>
    </source>
</evidence>
<reference evidence="4" key="1">
    <citation type="journal article" date="2017" name="Genome Biol.">
        <title>Comparative genomics reveals high biological diversity and specific adaptations in the industrially and medically important fungal genus Aspergillus.</title>
        <authorList>
            <person name="de Vries R.P."/>
            <person name="Riley R."/>
            <person name="Wiebenga A."/>
            <person name="Aguilar-Osorio G."/>
            <person name="Amillis S."/>
            <person name="Uchima C.A."/>
            <person name="Anderluh G."/>
            <person name="Asadollahi M."/>
            <person name="Askin M."/>
            <person name="Barry K."/>
            <person name="Battaglia E."/>
            <person name="Bayram O."/>
            <person name="Benocci T."/>
            <person name="Braus-Stromeyer S.A."/>
            <person name="Caldana C."/>
            <person name="Canovas D."/>
            <person name="Cerqueira G.C."/>
            <person name="Chen F."/>
            <person name="Chen W."/>
            <person name="Choi C."/>
            <person name="Clum A."/>
            <person name="Dos Santos R.A."/>
            <person name="Damasio A.R."/>
            <person name="Diallinas G."/>
            <person name="Emri T."/>
            <person name="Fekete E."/>
            <person name="Flipphi M."/>
            <person name="Freyberg S."/>
            <person name="Gallo A."/>
            <person name="Gournas C."/>
            <person name="Habgood R."/>
            <person name="Hainaut M."/>
            <person name="Harispe M.L."/>
            <person name="Henrissat B."/>
            <person name="Hilden K.S."/>
            <person name="Hope R."/>
            <person name="Hossain A."/>
            <person name="Karabika E."/>
            <person name="Karaffa L."/>
            <person name="Karanyi Z."/>
            <person name="Krasevec N."/>
            <person name="Kuo A."/>
            <person name="Kusch H."/>
            <person name="LaButti K."/>
            <person name="Lagendijk E.L."/>
            <person name="Lapidus A."/>
            <person name="Levasseur A."/>
            <person name="Lindquist E."/>
            <person name="Lipzen A."/>
            <person name="Logrieco A.F."/>
            <person name="MacCabe A."/>
            <person name="Maekelae M.R."/>
            <person name="Malavazi I."/>
            <person name="Melin P."/>
            <person name="Meyer V."/>
            <person name="Mielnichuk N."/>
            <person name="Miskei M."/>
            <person name="Molnar A.P."/>
            <person name="Mule G."/>
            <person name="Ngan C.Y."/>
            <person name="Orejas M."/>
            <person name="Orosz E."/>
            <person name="Ouedraogo J.P."/>
            <person name="Overkamp K.M."/>
            <person name="Park H.-S."/>
            <person name="Perrone G."/>
            <person name="Piumi F."/>
            <person name="Punt P.J."/>
            <person name="Ram A.F."/>
            <person name="Ramon A."/>
            <person name="Rauscher S."/>
            <person name="Record E."/>
            <person name="Riano-Pachon D.M."/>
            <person name="Robert V."/>
            <person name="Roehrig J."/>
            <person name="Ruller R."/>
            <person name="Salamov A."/>
            <person name="Salih N.S."/>
            <person name="Samson R.A."/>
            <person name="Sandor E."/>
            <person name="Sanguinetti M."/>
            <person name="Schuetze T."/>
            <person name="Sepcic K."/>
            <person name="Shelest E."/>
            <person name="Sherlock G."/>
            <person name="Sophianopoulou V."/>
            <person name="Squina F.M."/>
            <person name="Sun H."/>
            <person name="Susca A."/>
            <person name="Todd R.B."/>
            <person name="Tsang A."/>
            <person name="Unkles S.E."/>
            <person name="van de Wiele N."/>
            <person name="van Rossen-Uffink D."/>
            <person name="Oliveira J.V."/>
            <person name="Vesth T.C."/>
            <person name="Visser J."/>
            <person name="Yu J.-H."/>
            <person name="Zhou M."/>
            <person name="Andersen M.R."/>
            <person name="Archer D.B."/>
            <person name="Baker S.E."/>
            <person name="Benoit I."/>
            <person name="Brakhage A.A."/>
            <person name="Braus G.H."/>
            <person name="Fischer R."/>
            <person name="Frisvad J.C."/>
            <person name="Goldman G.H."/>
            <person name="Houbraken J."/>
            <person name="Oakley B."/>
            <person name="Pocsi I."/>
            <person name="Scazzocchio C."/>
            <person name="Seiboth B."/>
            <person name="vanKuyk P.A."/>
            <person name="Wortman J."/>
            <person name="Dyer P.S."/>
            <person name="Grigoriev I.V."/>
        </authorList>
    </citation>
    <scope>NUCLEOTIDE SEQUENCE [LARGE SCALE GENOMIC DNA]</scope>
    <source>
        <strain evidence="4">ITEM 5010</strain>
    </source>
</reference>
<feature type="region of interest" description="Disordered" evidence="2">
    <location>
        <begin position="782"/>
        <end position="840"/>
    </location>
</feature>
<keyword evidence="4" id="KW-1185">Reference proteome</keyword>
<evidence type="ECO:0000313" key="4">
    <source>
        <dbReference type="Proteomes" id="UP000188318"/>
    </source>
</evidence>
<dbReference type="STRING" id="602072.A0A1R3S359"/>
<evidence type="ECO:0008006" key="5">
    <source>
        <dbReference type="Google" id="ProtNLM"/>
    </source>
</evidence>
<organism evidence="3 4">
    <name type="scientific">Aspergillus carbonarius (strain ITEM 5010)</name>
    <dbReference type="NCBI Taxonomy" id="602072"/>
    <lineage>
        <taxon>Eukaryota</taxon>
        <taxon>Fungi</taxon>
        <taxon>Dikarya</taxon>
        <taxon>Ascomycota</taxon>
        <taxon>Pezizomycotina</taxon>
        <taxon>Eurotiomycetes</taxon>
        <taxon>Eurotiomycetidae</taxon>
        <taxon>Eurotiales</taxon>
        <taxon>Aspergillaceae</taxon>
        <taxon>Aspergillus</taxon>
        <taxon>Aspergillus subgen. Circumdati</taxon>
    </lineage>
</organism>
<keyword evidence="1" id="KW-0677">Repeat</keyword>
<name>A0A1R3S359_ASPC5</name>
<evidence type="ECO:0000256" key="1">
    <source>
        <dbReference type="ARBA" id="ARBA00022737"/>
    </source>
</evidence>
<dbReference type="VEuPathDB" id="FungiDB:ASPCADRAFT_126166"/>
<feature type="region of interest" description="Disordered" evidence="2">
    <location>
        <begin position="36"/>
        <end position="57"/>
    </location>
</feature>
<sequence>MLVCLPKLSRSRVCAGLLSSVPQHRLRLGQRRAQDIAPFHDNAPRSNTSPSEKPVVSEGNVRIVNVRCTNILGNKWQHPSNMTSAYGLTIGRSAGNGLLHSPPSMSRGVLTLVSPCTGARNLSSSTIFNNDTASSGVGSNWIHPRGLPTSTNRPIRESFTFAKPERQLLFGPSVKARDLAVRSETYLYTGLEIRQWRLANRELYQARWDGREVEEEFVDYPLDETDTRLLEALQDGLETFCREWDSLTMVQKELHWAPLSLWLLWNSPTLTLNFLLATCQNSQVKAPFALVADCLIYLDDLHRAEVERWANGPNNFRSLIRICLDPSRWPVSYVPQKGARLYLRMADRKDIYNAWEYVSEHRHRLKGETWLAFMTRFTEFGDVPSAIHALKLARQSFIYLRINPMNVMVSRHCGKLLTLDSVVNKSNGRNFRILPVLLKMGIEPDRDMMNVVLSNALKTGDPQLGLDVLRYMKAQGFELDSYTYLTLLRDAVARLDQERIAHLMDELERRPELKKNPYIASKLFHSHFVFNVKNLDATSNRREIFYSLLNMYHQLHDITPLQDLSIVPRDYNPPTSGEKAPPSAIALYLLIATWLRCQTQVANVDRVYFKFRELVSQGHKDIAPLAATDYVYNEFMIAYRKNPHGLRPACRVLEDMLRSASESGGDTGSPEATITHTLPTVRTWTLLLSAFIWNNQPLAGERVKDMMASHGIEFDMDTWNIIISGLAAQQDAAGIAQSLKELEAQGYTADAYTMKSLSYLLEPEQLWAAMEQMDFKSASLMSEGFQEPAPTPPELDEKDDEQPAPIFRELEELEDGLPAPVSLQMDEMEDEQHTPALVQLDKLEDEQLLDRGLQRLKANA</sequence>
<dbReference type="PANTHER" id="PTHR47447">
    <property type="entry name" value="OS03G0856100 PROTEIN"/>
    <property type="match status" value="1"/>
</dbReference>
<dbReference type="AlphaFoldDB" id="A0A1R3S359"/>
<dbReference type="PANTHER" id="PTHR47447:SF17">
    <property type="entry name" value="OS12G0638900 PROTEIN"/>
    <property type="match status" value="1"/>
</dbReference>
<protein>
    <recommendedName>
        <fullName evidence="5">Pentacotripeptide-repeat region of PRORP domain-containing protein</fullName>
    </recommendedName>
</protein>
<dbReference type="Gene3D" id="1.25.40.10">
    <property type="entry name" value="Tetratricopeptide repeat domain"/>
    <property type="match status" value="2"/>
</dbReference>
<gene>
    <name evidence="3" type="ORF">ASPCADRAFT_126166</name>
</gene>
<dbReference type="EMBL" id="KV907493">
    <property type="protein sequence ID" value="OOG01163.1"/>
    <property type="molecule type" value="Genomic_DNA"/>
</dbReference>
<accession>A0A1R3S359</accession>
<evidence type="ECO:0000313" key="3">
    <source>
        <dbReference type="EMBL" id="OOG01163.1"/>
    </source>
</evidence>
<dbReference type="Proteomes" id="UP000188318">
    <property type="component" value="Unassembled WGS sequence"/>
</dbReference>
<dbReference type="OrthoDB" id="185373at2759"/>
<dbReference type="OMA" id="TDHVYNE"/>